<evidence type="ECO:0000256" key="1">
    <source>
        <dbReference type="SAM" id="MobiDB-lite"/>
    </source>
</evidence>
<organism evidence="2 3">
    <name type="scientific">Trueperella bonasi</name>
    <dbReference type="NCBI Taxonomy" id="312286"/>
    <lineage>
        <taxon>Bacteria</taxon>
        <taxon>Bacillati</taxon>
        <taxon>Actinomycetota</taxon>
        <taxon>Actinomycetes</taxon>
        <taxon>Actinomycetales</taxon>
        <taxon>Actinomycetaceae</taxon>
        <taxon>Trueperella</taxon>
    </lineage>
</organism>
<evidence type="ECO:0000313" key="3">
    <source>
        <dbReference type="Proteomes" id="UP001243212"/>
    </source>
</evidence>
<feature type="region of interest" description="Disordered" evidence="1">
    <location>
        <begin position="90"/>
        <end position="121"/>
    </location>
</feature>
<feature type="compositionally biased region" description="Polar residues" evidence="1">
    <location>
        <begin position="95"/>
        <end position="105"/>
    </location>
</feature>
<accession>A0ABT9NDJ3</accession>
<feature type="compositionally biased region" description="Basic and acidic residues" evidence="1">
    <location>
        <begin position="108"/>
        <end position="121"/>
    </location>
</feature>
<dbReference type="EMBL" id="JAUSQX010000001">
    <property type="protein sequence ID" value="MDP9805461.1"/>
    <property type="molecule type" value="Genomic_DNA"/>
</dbReference>
<keyword evidence="3" id="KW-1185">Reference proteome</keyword>
<proteinExistence type="predicted"/>
<protein>
    <submittedName>
        <fullName evidence="2">Uncharacterized protein</fullName>
    </submittedName>
</protein>
<dbReference type="Proteomes" id="UP001243212">
    <property type="component" value="Unassembled WGS sequence"/>
</dbReference>
<comment type="caution">
    <text evidence="2">The sequence shown here is derived from an EMBL/GenBank/DDBJ whole genome shotgun (WGS) entry which is preliminary data.</text>
</comment>
<reference evidence="2 3" key="1">
    <citation type="submission" date="2023-07" db="EMBL/GenBank/DDBJ databases">
        <title>Sequencing the genomes of 1000 actinobacteria strains.</title>
        <authorList>
            <person name="Klenk H.-P."/>
        </authorList>
    </citation>
    <scope>NUCLEOTIDE SEQUENCE [LARGE SCALE GENOMIC DNA]</scope>
    <source>
        <strain evidence="2 3">DSM 17163</strain>
    </source>
</reference>
<gene>
    <name evidence="2" type="ORF">J2S70_000043</name>
</gene>
<name>A0ABT9NDJ3_9ACTO</name>
<sequence length="121" mass="13939">MWLWVLLFGLVGLGIYLGVTLREIWNSLKGLGVEAGRFSAAIREVTIPASEPHRSVESVYDDPARIKDARADRRRISEVRARARRRRFNHATQRWESTTDGSFSAISRAERDRARQRMKEA</sequence>
<evidence type="ECO:0000313" key="2">
    <source>
        <dbReference type="EMBL" id="MDP9805461.1"/>
    </source>
</evidence>